<protein>
    <submittedName>
        <fullName evidence="1">Uncharacterized protein</fullName>
    </submittedName>
</protein>
<proteinExistence type="predicted"/>
<name>A0AAD0SHA5_9GAMM</name>
<dbReference type="KEGG" id="lbq:CKQ53_12910"/>
<organism evidence="1 2">
    <name type="scientific">Lonsdalea britannica</name>
    <dbReference type="NCBI Taxonomy" id="1082704"/>
    <lineage>
        <taxon>Bacteria</taxon>
        <taxon>Pseudomonadati</taxon>
        <taxon>Pseudomonadota</taxon>
        <taxon>Gammaproteobacteria</taxon>
        <taxon>Enterobacterales</taxon>
        <taxon>Pectobacteriaceae</taxon>
        <taxon>Lonsdalea</taxon>
    </lineage>
</organism>
<evidence type="ECO:0000313" key="1">
    <source>
        <dbReference type="EMBL" id="AXW87779.1"/>
    </source>
</evidence>
<gene>
    <name evidence="1" type="ORF">CKQ53_12910</name>
</gene>
<accession>A0AAD0SHA5</accession>
<dbReference type="EMBL" id="CP023009">
    <property type="protein sequence ID" value="AXW87779.1"/>
    <property type="molecule type" value="Genomic_DNA"/>
</dbReference>
<sequence>MRTKNTISSAVMTVSRRDDRDRLVVFTQDIIREARRLRGAELTPSIIRMHMERYERGWYVLEEGPHYAISFIKKHHY</sequence>
<evidence type="ECO:0000313" key="2">
    <source>
        <dbReference type="Proteomes" id="UP000263881"/>
    </source>
</evidence>
<keyword evidence="2" id="KW-1185">Reference proteome</keyword>
<reference evidence="1 2" key="1">
    <citation type="submission" date="2017-08" db="EMBL/GenBank/DDBJ databases">
        <title>Comparative genomics of bacteria isolated from necrotic lesions of AOD affected trees.</title>
        <authorList>
            <person name="Doonan J."/>
            <person name="Denman S."/>
            <person name="McDonald J.E."/>
        </authorList>
    </citation>
    <scope>NUCLEOTIDE SEQUENCE [LARGE SCALE GENOMIC DNA]</scope>
    <source>
        <strain evidence="1 2">477</strain>
    </source>
</reference>
<dbReference type="Proteomes" id="UP000263881">
    <property type="component" value="Chromosome"/>
</dbReference>
<dbReference type="AlphaFoldDB" id="A0AAD0SHA5"/>